<dbReference type="Gene3D" id="3.10.180.10">
    <property type="entry name" value="2,3-Dihydroxybiphenyl 1,2-Dioxygenase, domain 1"/>
    <property type="match status" value="1"/>
</dbReference>
<dbReference type="EMBL" id="CAJPDT010000121">
    <property type="protein sequence ID" value="CAF9939609.1"/>
    <property type="molecule type" value="Genomic_DNA"/>
</dbReference>
<gene>
    <name evidence="2" type="ORF">IMSHALPRED_001568</name>
</gene>
<proteinExistence type="predicted"/>
<evidence type="ECO:0000313" key="3">
    <source>
        <dbReference type="Proteomes" id="UP000664534"/>
    </source>
</evidence>
<dbReference type="InterPro" id="IPR029068">
    <property type="entry name" value="Glyas_Bleomycin-R_OHBP_Dase"/>
</dbReference>
<sequence>MGTLRTSFLGSIAEVCIVSGDHKKTMDGLLRLGIGPFQVFDFTPTTVPQRFFRGQTGSFELKVCFARHGDLTFEIMQPTGGESLMAEYLDQRRGKEGVQHIAFDCNNVPMKERKREMRERGFEPAMEGVWKGKKGSCNFCFFDTEASTGTIFESIDFSEDWEDPECEWYPHPPTSDASYGAEKAVRQR</sequence>
<dbReference type="OrthoDB" id="504708at2759"/>
<organism evidence="2 3">
    <name type="scientific">Imshaugia aleurites</name>
    <dbReference type="NCBI Taxonomy" id="172621"/>
    <lineage>
        <taxon>Eukaryota</taxon>
        <taxon>Fungi</taxon>
        <taxon>Dikarya</taxon>
        <taxon>Ascomycota</taxon>
        <taxon>Pezizomycotina</taxon>
        <taxon>Lecanoromycetes</taxon>
        <taxon>OSLEUM clade</taxon>
        <taxon>Lecanoromycetidae</taxon>
        <taxon>Lecanorales</taxon>
        <taxon>Lecanorineae</taxon>
        <taxon>Parmeliaceae</taxon>
        <taxon>Imshaugia</taxon>
    </lineage>
</organism>
<reference evidence="2" key="1">
    <citation type="submission" date="2021-03" db="EMBL/GenBank/DDBJ databases">
        <authorList>
            <person name="Tagirdzhanova G."/>
        </authorList>
    </citation>
    <scope>NUCLEOTIDE SEQUENCE</scope>
</reference>
<accession>A0A8H3J2P7</accession>
<dbReference type="Proteomes" id="UP000664534">
    <property type="component" value="Unassembled WGS sequence"/>
</dbReference>
<keyword evidence="3" id="KW-1185">Reference proteome</keyword>
<protein>
    <recommendedName>
        <fullName evidence="4">VOC domain-containing protein</fullName>
    </recommendedName>
</protein>
<name>A0A8H3J2P7_9LECA</name>
<evidence type="ECO:0000256" key="1">
    <source>
        <dbReference type="SAM" id="MobiDB-lite"/>
    </source>
</evidence>
<evidence type="ECO:0000313" key="2">
    <source>
        <dbReference type="EMBL" id="CAF9939609.1"/>
    </source>
</evidence>
<feature type="region of interest" description="Disordered" evidence="1">
    <location>
        <begin position="166"/>
        <end position="188"/>
    </location>
</feature>
<dbReference type="Pfam" id="PF13669">
    <property type="entry name" value="Glyoxalase_4"/>
    <property type="match status" value="1"/>
</dbReference>
<comment type="caution">
    <text evidence="2">The sequence shown here is derived from an EMBL/GenBank/DDBJ whole genome shotgun (WGS) entry which is preliminary data.</text>
</comment>
<evidence type="ECO:0008006" key="4">
    <source>
        <dbReference type="Google" id="ProtNLM"/>
    </source>
</evidence>
<dbReference type="SUPFAM" id="SSF54593">
    <property type="entry name" value="Glyoxalase/Bleomycin resistance protein/Dihydroxybiphenyl dioxygenase"/>
    <property type="match status" value="1"/>
</dbReference>
<dbReference type="AlphaFoldDB" id="A0A8H3J2P7"/>